<dbReference type="PANTHER" id="PTHR35089:SF1">
    <property type="entry name" value="CHAPERONE PROTEIN SKP"/>
    <property type="match status" value="1"/>
</dbReference>
<evidence type="ECO:0000313" key="6">
    <source>
        <dbReference type="Proteomes" id="UP001500459"/>
    </source>
</evidence>
<proteinExistence type="inferred from homology"/>
<feature type="coiled-coil region" evidence="3">
    <location>
        <begin position="43"/>
        <end position="103"/>
    </location>
</feature>
<dbReference type="Gene3D" id="3.30.910.20">
    <property type="entry name" value="Skp domain"/>
    <property type="match status" value="1"/>
</dbReference>
<dbReference type="PROSITE" id="PS51257">
    <property type="entry name" value="PROKAR_LIPOPROTEIN"/>
    <property type="match status" value="1"/>
</dbReference>
<reference evidence="6" key="1">
    <citation type="journal article" date="2019" name="Int. J. Syst. Evol. Microbiol.">
        <title>The Global Catalogue of Microorganisms (GCM) 10K type strain sequencing project: providing services to taxonomists for standard genome sequencing and annotation.</title>
        <authorList>
            <consortium name="The Broad Institute Genomics Platform"/>
            <consortium name="The Broad Institute Genome Sequencing Center for Infectious Disease"/>
            <person name="Wu L."/>
            <person name="Ma J."/>
        </authorList>
    </citation>
    <scope>NUCLEOTIDE SEQUENCE [LARGE SCALE GENOMIC DNA]</scope>
    <source>
        <strain evidence="6">JCM 17106</strain>
    </source>
</reference>
<protein>
    <submittedName>
        <fullName evidence="5">OmpH family outer membrane protein</fullName>
    </submittedName>
</protein>
<evidence type="ECO:0000256" key="1">
    <source>
        <dbReference type="ARBA" id="ARBA00009091"/>
    </source>
</evidence>
<dbReference type="Pfam" id="PF03938">
    <property type="entry name" value="OmpH"/>
    <property type="match status" value="1"/>
</dbReference>
<evidence type="ECO:0000256" key="3">
    <source>
        <dbReference type="SAM" id="Coils"/>
    </source>
</evidence>
<evidence type="ECO:0000256" key="2">
    <source>
        <dbReference type="ARBA" id="ARBA00022729"/>
    </source>
</evidence>
<dbReference type="PANTHER" id="PTHR35089">
    <property type="entry name" value="CHAPERONE PROTEIN SKP"/>
    <property type="match status" value="1"/>
</dbReference>
<feature type="compositionally biased region" description="Basic and acidic residues" evidence="4">
    <location>
        <begin position="168"/>
        <end position="203"/>
    </location>
</feature>
<evidence type="ECO:0000256" key="4">
    <source>
        <dbReference type="SAM" id="MobiDB-lite"/>
    </source>
</evidence>
<dbReference type="InterPro" id="IPR024930">
    <property type="entry name" value="Skp_dom_sf"/>
</dbReference>
<dbReference type="InterPro" id="IPR005632">
    <property type="entry name" value="Chaperone_Skp"/>
</dbReference>
<accession>A0ABP7XB04</accession>
<dbReference type="SMART" id="SM00935">
    <property type="entry name" value="OmpH"/>
    <property type="match status" value="1"/>
</dbReference>
<gene>
    <name evidence="5" type="ORF">GCM10022393_06220</name>
</gene>
<organism evidence="5 6">
    <name type="scientific">Aquimarina addita</name>
    <dbReference type="NCBI Taxonomy" id="870485"/>
    <lineage>
        <taxon>Bacteria</taxon>
        <taxon>Pseudomonadati</taxon>
        <taxon>Bacteroidota</taxon>
        <taxon>Flavobacteriia</taxon>
        <taxon>Flavobacteriales</taxon>
        <taxon>Flavobacteriaceae</taxon>
        <taxon>Aquimarina</taxon>
    </lineage>
</organism>
<keyword evidence="2" id="KW-0732">Signal</keyword>
<evidence type="ECO:0000313" key="5">
    <source>
        <dbReference type="EMBL" id="GAA4109565.1"/>
    </source>
</evidence>
<dbReference type="EMBL" id="BAABCW010000002">
    <property type="protein sequence ID" value="GAA4109565.1"/>
    <property type="molecule type" value="Genomic_DNA"/>
</dbReference>
<feature type="region of interest" description="Disordered" evidence="4">
    <location>
        <begin position="166"/>
        <end position="203"/>
    </location>
</feature>
<dbReference type="SUPFAM" id="SSF111384">
    <property type="entry name" value="OmpH-like"/>
    <property type="match status" value="1"/>
</dbReference>
<sequence length="203" mass="23472">MKKYILIAIASIGMISCNQQVEKTGYVNNTKVVSEFKEMKVAQEKWTKKNNEVRSELEQKAQQFQMEVQGYQSIMKSMTAANREKKEQELMAKQQGLQREQQTRMQEIQQGSQTEIDSVISKVKRLVKEYGKKNGYTYIYGETEAGNLFYADEKLDLTDVIIAELNGEEVKKENENKEDTKKETPVTEEPVKEEPVKEEAPKE</sequence>
<comment type="similarity">
    <text evidence="1">Belongs to the Skp family.</text>
</comment>
<keyword evidence="6" id="KW-1185">Reference proteome</keyword>
<comment type="caution">
    <text evidence="5">The sequence shown here is derived from an EMBL/GenBank/DDBJ whole genome shotgun (WGS) entry which is preliminary data.</text>
</comment>
<keyword evidence="3" id="KW-0175">Coiled coil</keyword>
<dbReference type="Proteomes" id="UP001500459">
    <property type="component" value="Unassembled WGS sequence"/>
</dbReference>
<name>A0ABP7XB04_9FLAO</name>
<dbReference type="RefSeq" id="WP_344924679.1">
    <property type="nucleotide sequence ID" value="NZ_BAABCW010000002.1"/>
</dbReference>